<evidence type="ECO:0000256" key="3">
    <source>
        <dbReference type="SAM" id="MobiDB-lite"/>
    </source>
</evidence>
<protein>
    <submittedName>
        <fullName evidence="5">Ribonuclease</fullName>
    </submittedName>
</protein>
<evidence type="ECO:0000256" key="1">
    <source>
        <dbReference type="ARBA" id="ARBA00022722"/>
    </source>
</evidence>
<feature type="compositionally biased region" description="Low complexity" evidence="3">
    <location>
        <begin position="29"/>
        <end position="45"/>
    </location>
</feature>
<dbReference type="PROSITE" id="PS51257">
    <property type="entry name" value="PROKAR_LIPOPROTEIN"/>
    <property type="match status" value="1"/>
</dbReference>
<dbReference type="Gene3D" id="3.10.450.30">
    <property type="entry name" value="Microbial ribonucleases"/>
    <property type="match status" value="1"/>
</dbReference>
<reference evidence="5 6" key="1">
    <citation type="journal article" date="2019" name="Int. J. Syst. Evol. Microbiol.">
        <title>The Global Catalogue of Microorganisms (GCM) 10K type strain sequencing project: providing services to taxonomists for standard genome sequencing and annotation.</title>
        <authorList>
            <consortium name="The Broad Institute Genomics Platform"/>
            <consortium name="The Broad Institute Genome Sequencing Center for Infectious Disease"/>
            <person name="Wu L."/>
            <person name="Ma J."/>
        </authorList>
    </citation>
    <scope>NUCLEOTIDE SEQUENCE [LARGE SCALE GENOMIC DNA]</scope>
    <source>
        <strain evidence="5 6">JCM 11117</strain>
    </source>
</reference>
<keyword evidence="6" id="KW-1185">Reference proteome</keyword>
<proteinExistence type="predicted"/>
<feature type="region of interest" description="Disordered" evidence="3">
    <location>
        <begin position="109"/>
        <end position="130"/>
    </location>
</feature>
<gene>
    <name evidence="5" type="ORF">GCM10009559_12570</name>
</gene>
<accession>A0ABN1PEY5</accession>
<comment type="caution">
    <text evidence="5">The sequence shown here is derived from an EMBL/GenBank/DDBJ whole genome shotgun (WGS) entry which is preliminary data.</text>
</comment>
<dbReference type="SUPFAM" id="SSF53933">
    <property type="entry name" value="Microbial ribonucleases"/>
    <property type="match status" value="1"/>
</dbReference>
<feature type="region of interest" description="Disordered" evidence="3">
    <location>
        <begin position="21"/>
        <end position="50"/>
    </location>
</feature>
<feature type="chain" id="PRO_5045198922" evidence="4">
    <location>
        <begin position="26"/>
        <end position="145"/>
    </location>
</feature>
<evidence type="ECO:0000313" key="5">
    <source>
        <dbReference type="EMBL" id="GAA0927012.1"/>
    </source>
</evidence>
<name>A0ABN1PEY5_9PSEU</name>
<dbReference type="InterPro" id="IPR000026">
    <property type="entry name" value="N1-like"/>
</dbReference>
<evidence type="ECO:0000313" key="6">
    <source>
        <dbReference type="Proteomes" id="UP001499967"/>
    </source>
</evidence>
<organism evidence="5 6">
    <name type="scientific">Pseudonocardia zijingensis</name>
    <dbReference type="NCBI Taxonomy" id="153376"/>
    <lineage>
        <taxon>Bacteria</taxon>
        <taxon>Bacillati</taxon>
        <taxon>Actinomycetota</taxon>
        <taxon>Actinomycetes</taxon>
        <taxon>Pseudonocardiales</taxon>
        <taxon>Pseudonocardiaceae</taxon>
        <taxon>Pseudonocardia</taxon>
    </lineage>
</organism>
<dbReference type="RefSeq" id="WP_343939887.1">
    <property type="nucleotide sequence ID" value="NZ_BAAAHP010000033.1"/>
</dbReference>
<keyword evidence="4" id="KW-0732">Signal</keyword>
<dbReference type="InterPro" id="IPR016191">
    <property type="entry name" value="Ribonuclease/ribotoxin"/>
</dbReference>
<dbReference type="EMBL" id="BAAAHP010000033">
    <property type="protein sequence ID" value="GAA0927012.1"/>
    <property type="molecule type" value="Genomic_DNA"/>
</dbReference>
<evidence type="ECO:0000256" key="2">
    <source>
        <dbReference type="ARBA" id="ARBA00022801"/>
    </source>
</evidence>
<sequence length="145" mass="15568">MTRFVIALLLAVVALAGCQSAPTSAPPVSGAEATTGSAATTSAAADDGIPDCPVAELPPEAPEVIEDIEAGGPYEYPRNDGVTFGNREGLLPDEDRGYYREFTVETPGSRDRGARRIVTGGPDERDPEHWYYTDDHYESFCEFVP</sequence>
<feature type="signal peptide" evidence="4">
    <location>
        <begin position="1"/>
        <end position="25"/>
    </location>
</feature>
<keyword evidence="2" id="KW-0378">Hydrolase</keyword>
<keyword evidence="1" id="KW-0540">Nuclease</keyword>
<dbReference type="Proteomes" id="UP001499967">
    <property type="component" value="Unassembled WGS sequence"/>
</dbReference>
<dbReference type="Pfam" id="PF00545">
    <property type="entry name" value="Ribonuclease"/>
    <property type="match status" value="1"/>
</dbReference>
<evidence type="ECO:0000256" key="4">
    <source>
        <dbReference type="SAM" id="SignalP"/>
    </source>
</evidence>
<feature type="region of interest" description="Disordered" evidence="3">
    <location>
        <begin position="70"/>
        <end position="90"/>
    </location>
</feature>